<feature type="repeat" description="ANK" evidence="3">
    <location>
        <begin position="430"/>
        <end position="457"/>
    </location>
</feature>
<dbReference type="PANTHER" id="PTHR24198:SF165">
    <property type="entry name" value="ANKYRIN REPEAT-CONTAINING PROTEIN-RELATED"/>
    <property type="match status" value="1"/>
</dbReference>
<dbReference type="PROSITE" id="PS50297">
    <property type="entry name" value="ANK_REP_REGION"/>
    <property type="match status" value="8"/>
</dbReference>
<dbReference type="OrthoDB" id="341259at2759"/>
<dbReference type="InterPro" id="IPR036047">
    <property type="entry name" value="F-box-like_dom_sf"/>
</dbReference>
<evidence type="ECO:0000256" key="2">
    <source>
        <dbReference type="ARBA" id="ARBA00023043"/>
    </source>
</evidence>
<name>A0A0H1B9K8_9EURO</name>
<keyword evidence="1" id="KW-0677">Repeat</keyword>
<dbReference type="STRING" id="2060906.A0A0H1B9K8"/>
<dbReference type="InterPro" id="IPR001810">
    <property type="entry name" value="F-box_dom"/>
</dbReference>
<comment type="caution">
    <text evidence="5">The sequence shown here is derived from an EMBL/GenBank/DDBJ whole genome shotgun (WGS) entry which is preliminary data.</text>
</comment>
<feature type="repeat" description="ANK" evidence="3">
    <location>
        <begin position="491"/>
        <end position="523"/>
    </location>
</feature>
<dbReference type="SUPFAM" id="SSF81383">
    <property type="entry name" value="F-box domain"/>
    <property type="match status" value="1"/>
</dbReference>
<dbReference type="Pfam" id="PF00023">
    <property type="entry name" value="Ank"/>
    <property type="match status" value="2"/>
</dbReference>
<feature type="repeat" description="ANK" evidence="3">
    <location>
        <begin position="524"/>
        <end position="556"/>
    </location>
</feature>
<dbReference type="PANTHER" id="PTHR24198">
    <property type="entry name" value="ANKYRIN REPEAT AND PROTEIN KINASE DOMAIN-CONTAINING PROTEIN"/>
    <property type="match status" value="1"/>
</dbReference>
<dbReference type="Pfam" id="PF00646">
    <property type="entry name" value="F-box"/>
    <property type="match status" value="1"/>
</dbReference>
<feature type="repeat" description="ANK" evidence="3">
    <location>
        <begin position="557"/>
        <end position="589"/>
    </location>
</feature>
<evidence type="ECO:0000256" key="1">
    <source>
        <dbReference type="ARBA" id="ARBA00022737"/>
    </source>
</evidence>
<dbReference type="EMBL" id="LDEV01002659">
    <property type="protein sequence ID" value="KLJ08139.1"/>
    <property type="molecule type" value="Genomic_DNA"/>
</dbReference>
<feature type="repeat" description="ANK" evidence="3">
    <location>
        <begin position="170"/>
        <end position="202"/>
    </location>
</feature>
<keyword evidence="6" id="KW-1185">Reference proteome</keyword>
<accession>A0A0H1B9K8</accession>
<feature type="repeat" description="ANK" evidence="3">
    <location>
        <begin position="204"/>
        <end position="236"/>
    </location>
</feature>
<dbReference type="AlphaFoldDB" id="A0A0H1B9K8"/>
<dbReference type="Pfam" id="PF12796">
    <property type="entry name" value="Ank_2"/>
    <property type="match status" value="4"/>
</dbReference>
<evidence type="ECO:0000313" key="6">
    <source>
        <dbReference type="Proteomes" id="UP000053573"/>
    </source>
</evidence>
<reference evidence="6" key="1">
    <citation type="journal article" date="2015" name="PLoS Genet.">
        <title>The dynamic genome and transcriptome of the human fungal pathogen Blastomyces and close relative Emmonsia.</title>
        <authorList>
            <person name="Munoz J.F."/>
            <person name="Gauthier G.M."/>
            <person name="Desjardins C.A."/>
            <person name="Gallo J.E."/>
            <person name="Holder J."/>
            <person name="Sullivan T.D."/>
            <person name="Marty A.J."/>
            <person name="Carmen J.C."/>
            <person name="Chen Z."/>
            <person name="Ding L."/>
            <person name="Gujja S."/>
            <person name="Magrini V."/>
            <person name="Misas E."/>
            <person name="Mitreva M."/>
            <person name="Priest M."/>
            <person name="Saif S."/>
            <person name="Whiston E.A."/>
            <person name="Young S."/>
            <person name="Zeng Q."/>
            <person name="Goldman W.E."/>
            <person name="Mardis E.R."/>
            <person name="Taylor J.W."/>
            <person name="McEwen J.G."/>
            <person name="Clay O.K."/>
            <person name="Klein B.S."/>
            <person name="Cuomo C.A."/>
        </authorList>
    </citation>
    <scope>NUCLEOTIDE SEQUENCE [LARGE SCALE GENOMIC DNA]</scope>
    <source>
        <strain evidence="6">UAMH 139</strain>
    </source>
</reference>
<organism evidence="5 6">
    <name type="scientific">Blastomyces silverae</name>
    <dbReference type="NCBI Taxonomy" id="2060906"/>
    <lineage>
        <taxon>Eukaryota</taxon>
        <taxon>Fungi</taxon>
        <taxon>Dikarya</taxon>
        <taxon>Ascomycota</taxon>
        <taxon>Pezizomycotina</taxon>
        <taxon>Eurotiomycetes</taxon>
        <taxon>Eurotiomycetidae</taxon>
        <taxon>Onygenales</taxon>
        <taxon>Ajellomycetaceae</taxon>
        <taxon>Blastomyces</taxon>
    </lineage>
</organism>
<feature type="repeat" description="ANK" evidence="3">
    <location>
        <begin position="457"/>
        <end position="489"/>
    </location>
</feature>
<dbReference type="SMART" id="SM00248">
    <property type="entry name" value="ANK"/>
    <property type="match status" value="15"/>
</dbReference>
<dbReference type="PRINTS" id="PR01415">
    <property type="entry name" value="ANKYRIN"/>
</dbReference>
<sequence length="663" mass="71559">MSNILSTLPTELIREIASYLKLGDLISFSHTARLFYNIAIPRIHKAAVKHVFRNEEMLYLGPTASGGSVKAHQTVLEWAARRGLARLTDTLLKQAPEKRFSFLNYRYSLQLAAEQGLRSTVELLFEKSGGRLQAARDGKVPFHKAACTGHLSVVKYLLELGVDAAALQRRGYNAMDMVAARGDMEMARLLVKAGVAVSQEDSPFGRSSIHYAAAGGHKEMVEFLMREGADISTVDVHRRTVLFNAAVPDIHDSTAGSVIAIPAPSEGNAEVVKLFASLGVDPSLLDLRGMSVLHALCEKGYTTELKALLDSGVVVDIAIQDLAGFTALHHAVYSGHREVVDILLAAGAKLDTIDSNGRSLLHVGAIAGQHELLEYLLSSKTLDLALCDHNGWTALHHAACEANQETFDILLRANGNQFSPPQSTTKPLILHRAVEKGNVQIIQQLINAGASASSDRNGVYPLDVAVSAGYVHIVELLLKHGADPNVAADEERYHALHRAVDCGHEAIVQLLLDNGANPLLRDCAGEAAIHSACSKRHLGIINRLLDAGADINATDPGLSTPLHIAIEEGKIDIAAILINKGADLNPHDRDLSETPLHLAVNDENRDAVLLLIEAGADPFATDEYDESPLDTVRSIVELIEGPNPGLQIDSPEAAYSYIRRYFG</sequence>
<protein>
    <recommendedName>
        <fullName evidence="4">F-box domain-containing protein</fullName>
    </recommendedName>
</protein>
<evidence type="ECO:0000256" key="3">
    <source>
        <dbReference type="PROSITE-ProRule" id="PRU00023"/>
    </source>
</evidence>
<dbReference type="InterPro" id="IPR002110">
    <property type="entry name" value="Ankyrin_rpt"/>
</dbReference>
<evidence type="ECO:0000313" key="5">
    <source>
        <dbReference type="EMBL" id="KLJ08139.1"/>
    </source>
</evidence>
<dbReference type="PROSITE" id="PS50181">
    <property type="entry name" value="FBOX"/>
    <property type="match status" value="1"/>
</dbReference>
<dbReference type="CDD" id="cd09917">
    <property type="entry name" value="F-box_SF"/>
    <property type="match status" value="1"/>
</dbReference>
<feature type="repeat" description="ANK" evidence="3">
    <location>
        <begin position="323"/>
        <end position="355"/>
    </location>
</feature>
<keyword evidence="2 3" id="KW-0040">ANK repeat</keyword>
<dbReference type="Gene3D" id="1.25.40.20">
    <property type="entry name" value="Ankyrin repeat-containing domain"/>
    <property type="match status" value="4"/>
</dbReference>
<dbReference type="Pfam" id="PF13637">
    <property type="entry name" value="Ank_4"/>
    <property type="match status" value="1"/>
</dbReference>
<dbReference type="InterPro" id="IPR036770">
    <property type="entry name" value="Ankyrin_rpt-contain_sf"/>
</dbReference>
<feature type="repeat" description="ANK" evidence="3">
    <location>
        <begin position="137"/>
        <end position="169"/>
    </location>
</feature>
<gene>
    <name evidence="5" type="ORF">EMPG_16428</name>
</gene>
<dbReference type="SUPFAM" id="SSF48403">
    <property type="entry name" value="Ankyrin repeat"/>
    <property type="match status" value="2"/>
</dbReference>
<proteinExistence type="predicted"/>
<dbReference type="Proteomes" id="UP000053573">
    <property type="component" value="Unassembled WGS sequence"/>
</dbReference>
<evidence type="ECO:0000259" key="4">
    <source>
        <dbReference type="PROSITE" id="PS50181"/>
    </source>
</evidence>
<feature type="repeat" description="ANK" evidence="3">
    <location>
        <begin position="591"/>
        <end position="623"/>
    </location>
</feature>
<dbReference type="PROSITE" id="PS50088">
    <property type="entry name" value="ANK_REPEAT"/>
    <property type="match status" value="10"/>
</dbReference>
<feature type="domain" description="F-box" evidence="4">
    <location>
        <begin position="2"/>
        <end position="55"/>
    </location>
</feature>